<protein>
    <submittedName>
        <fullName evidence="2">Uncharacterized protein</fullName>
    </submittedName>
</protein>
<name>A0AA35ULR1_LACSI</name>
<feature type="transmembrane region" description="Helical" evidence="1">
    <location>
        <begin position="92"/>
        <end position="114"/>
    </location>
</feature>
<evidence type="ECO:0000256" key="1">
    <source>
        <dbReference type="SAM" id="Phobius"/>
    </source>
</evidence>
<dbReference type="AlphaFoldDB" id="A0AA35ULR1"/>
<evidence type="ECO:0000313" key="3">
    <source>
        <dbReference type="Proteomes" id="UP001177003"/>
    </source>
</evidence>
<reference evidence="2" key="1">
    <citation type="submission" date="2023-04" db="EMBL/GenBank/DDBJ databases">
        <authorList>
            <person name="Vijverberg K."/>
            <person name="Xiong W."/>
            <person name="Schranz E."/>
        </authorList>
    </citation>
    <scope>NUCLEOTIDE SEQUENCE</scope>
</reference>
<keyword evidence="1" id="KW-0812">Transmembrane</keyword>
<sequence>MGRAGNVNTMIKGKIDSKYHTVMFIRGESQKCLFALVDKHLFSTSCLEHILEIIQRCNQNSAADKKLFSDMLRCKKHKRIEAQGLSMKNSSIFVVFMLVSILSIGSISMTEGIINDPTHCCTPESAAWLPFCCCLTGKPITEENCGSKSKCYVTFQECLENCSIHMCDVPDLKFQTMKKTK</sequence>
<keyword evidence="3" id="KW-1185">Reference proteome</keyword>
<evidence type="ECO:0000313" key="2">
    <source>
        <dbReference type="EMBL" id="CAI9259534.1"/>
    </source>
</evidence>
<dbReference type="Proteomes" id="UP001177003">
    <property type="component" value="Chromosome 0"/>
</dbReference>
<keyword evidence="1" id="KW-1133">Transmembrane helix</keyword>
<dbReference type="EMBL" id="OX465086">
    <property type="protein sequence ID" value="CAI9259534.1"/>
    <property type="molecule type" value="Genomic_DNA"/>
</dbReference>
<keyword evidence="1" id="KW-0472">Membrane</keyword>
<proteinExistence type="predicted"/>
<organism evidence="2 3">
    <name type="scientific">Lactuca saligna</name>
    <name type="common">Willowleaf lettuce</name>
    <dbReference type="NCBI Taxonomy" id="75948"/>
    <lineage>
        <taxon>Eukaryota</taxon>
        <taxon>Viridiplantae</taxon>
        <taxon>Streptophyta</taxon>
        <taxon>Embryophyta</taxon>
        <taxon>Tracheophyta</taxon>
        <taxon>Spermatophyta</taxon>
        <taxon>Magnoliopsida</taxon>
        <taxon>eudicotyledons</taxon>
        <taxon>Gunneridae</taxon>
        <taxon>Pentapetalae</taxon>
        <taxon>asterids</taxon>
        <taxon>campanulids</taxon>
        <taxon>Asterales</taxon>
        <taxon>Asteraceae</taxon>
        <taxon>Cichorioideae</taxon>
        <taxon>Cichorieae</taxon>
        <taxon>Lactucinae</taxon>
        <taxon>Lactuca</taxon>
    </lineage>
</organism>
<accession>A0AA35ULR1</accession>
<gene>
    <name evidence="2" type="ORF">LSALG_LOCUS419</name>
</gene>